<keyword evidence="1" id="KW-1133">Transmembrane helix</keyword>
<gene>
    <name evidence="2" type="ORF">ACE1CI_25305</name>
</gene>
<keyword evidence="3" id="KW-1185">Reference proteome</keyword>
<evidence type="ECO:0000256" key="1">
    <source>
        <dbReference type="SAM" id="Phobius"/>
    </source>
</evidence>
<protein>
    <submittedName>
        <fullName evidence="2">Peptidase</fullName>
    </submittedName>
</protein>
<dbReference type="EMBL" id="JBHFNR010000190">
    <property type="protein sequence ID" value="MFB2896242.1"/>
    <property type="molecule type" value="Genomic_DNA"/>
</dbReference>
<accession>A0ABV4XX39</accession>
<dbReference type="RefSeq" id="WP_413265872.1">
    <property type="nucleotide sequence ID" value="NZ_JBHFNR010000190.1"/>
</dbReference>
<sequence>MYRLFRKYHRWLGIVCVLPLLLTVSTGITFPIAKALHQRQIAGFLIHLHTLETFGLDGFFPIINGLGLLGLLITGIYMTSLVRKQRSF</sequence>
<evidence type="ECO:0000313" key="2">
    <source>
        <dbReference type="EMBL" id="MFB2896242.1"/>
    </source>
</evidence>
<organism evidence="2 3">
    <name type="scientific">Floridaenema flaviceps BLCC-F50</name>
    <dbReference type="NCBI Taxonomy" id="3153642"/>
    <lineage>
        <taxon>Bacteria</taxon>
        <taxon>Bacillati</taxon>
        <taxon>Cyanobacteriota</taxon>
        <taxon>Cyanophyceae</taxon>
        <taxon>Oscillatoriophycideae</taxon>
        <taxon>Aerosakkonematales</taxon>
        <taxon>Aerosakkonemataceae</taxon>
        <taxon>Floridanema</taxon>
        <taxon>Floridanema flaviceps</taxon>
    </lineage>
</organism>
<keyword evidence="1" id="KW-0472">Membrane</keyword>
<dbReference type="Proteomes" id="UP001576784">
    <property type="component" value="Unassembled WGS sequence"/>
</dbReference>
<reference evidence="2 3" key="1">
    <citation type="submission" date="2024-09" db="EMBL/GenBank/DDBJ databases">
        <title>Floridaenema gen nov. (Aerosakkonemataceae, Aerosakkonematales ord. nov., Cyanobacteria) from benthic tropical and subtropical fresh waters, with the description of four new species.</title>
        <authorList>
            <person name="Moretto J.A."/>
            <person name="Berthold D.E."/>
            <person name="Lefler F.W."/>
            <person name="Huang I.-S."/>
            <person name="Laughinghouse H. IV."/>
        </authorList>
    </citation>
    <scope>NUCLEOTIDE SEQUENCE [LARGE SCALE GENOMIC DNA]</scope>
    <source>
        <strain evidence="2 3">BLCC-F50</strain>
    </source>
</reference>
<feature type="transmembrane region" description="Helical" evidence="1">
    <location>
        <begin position="59"/>
        <end position="82"/>
    </location>
</feature>
<evidence type="ECO:0000313" key="3">
    <source>
        <dbReference type="Proteomes" id="UP001576784"/>
    </source>
</evidence>
<keyword evidence="1" id="KW-0812">Transmembrane</keyword>
<name>A0ABV4XX39_9CYAN</name>
<comment type="caution">
    <text evidence="2">The sequence shown here is derived from an EMBL/GenBank/DDBJ whole genome shotgun (WGS) entry which is preliminary data.</text>
</comment>
<proteinExistence type="predicted"/>